<protein>
    <submittedName>
        <fullName evidence="2">Uncharacterized protein</fullName>
    </submittedName>
</protein>
<gene>
    <name evidence="2" type="ORF">M378DRAFT_173724</name>
</gene>
<dbReference type="InParanoid" id="A0A0C2SMU8"/>
<evidence type="ECO:0000313" key="3">
    <source>
        <dbReference type="Proteomes" id="UP000054549"/>
    </source>
</evidence>
<name>A0A0C2SMU8_AMAMK</name>
<accession>A0A0C2SMU8</accession>
<evidence type="ECO:0000313" key="2">
    <source>
        <dbReference type="EMBL" id="KIL55304.1"/>
    </source>
</evidence>
<dbReference type="Proteomes" id="UP000054549">
    <property type="component" value="Unassembled WGS sequence"/>
</dbReference>
<dbReference type="EMBL" id="KN818534">
    <property type="protein sequence ID" value="KIL55304.1"/>
    <property type="molecule type" value="Genomic_DNA"/>
</dbReference>
<evidence type="ECO:0000256" key="1">
    <source>
        <dbReference type="SAM" id="MobiDB-lite"/>
    </source>
</evidence>
<keyword evidence="3" id="KW-1185">Reference proteome</keyword>
<organism evidence="2 3">
    <name type="scientific">Amanita muscaria (strain Koide BX008)</name>
    <dbReference type="NCBI Taxonomy" id="946122"/>
    <lineage>
        <taxon>Eukaryota</taxon>
        <taxon>Fungi</taxon>
        <taxon>Dikarya</taxon>
        <taxon>Basidiomycota</taxon>
        <taxon>Agaricomycotina</taxon>
        <taxon>Agaricomycetes</taxon>
        <taxon>Agaricomycetidae</taxon>
        <taxon>Agaricales</taxon>
        <taxon>Pluteineae</taxon>
        <taxon>Amanitaceae</taxon>
        <taxon>Amanita</taxon>
    </lineage>
</organism>
<sequence length="64" mass="7043">MGVVYQRMPFSAASNARLRLRDLELLPSDPSPPAEDMANDGNLARTRRPPVLGYTMAGDRLRTG</sequence>
<feature type="region of interest" description="Disordered" evidence="1">
    <location>
        <begin position="26"/>
        <end position="64"/>
    </location>
</feature>
<dbReference type="HOGENOM" id="CLU_2873695_0_0_1"/>
<proteinExistence type="predicted"/>
<dbReference type="AlphaFoldDB" id="A0A0C2SMU8"/>
<feature type="non-terminal residue" evidence="2">
    <location>
        <position position="64"/>
    </location>
</feature>
<reference evidence="2 3" key="1">
    <citation type="submission" date="2014-04" db="EMBL/GenBank/DDBJ databases">
        <title>Evolutionary Origins and Diversification of the Mycorrhizal Mutualists.</title>
        <authorList>
            <consortium name="DOE Joint Genome Institute"/>
            <consortium name="Mycorrhizal Genomics Consortium"/>
            <person name="Kohler A."/>
            <person name="Kuo A."/>
            <person name="Nagy L.G."/>
            <person name="Floudas D."/>
            <person name="Copeland A."/>
            <person name="Barry K.W."/>
            <person name="Cichocki N."/>
            <person name="Veneault-Fourrey C."/>
            <person name="LaButti K."/>
            <person name="Lindquist E.A."/>
            <person name="Lipzen A."/>
            <person name="Lundell T."/>
            <person name="Morin E."/>
            <person name="Murat C."/>
            <person name="Riley R."/>
            <person name="Ohm R."/>
            <person name="Sun H."/>
            <person name="Tunlid A."/>
            <person name="Henrissat B."/>
            <person name="Grigoriev I.V."/>
            <person name="Hibbett D.S."/>
            <person name="Martin F."/>
        </authorList>
    </citation>
    <scope>NUCLEOTIDE SEQUENCE [LARGE SCALE GENOMIC DNA]</scope>
    <source>
        <strain evidence="2 3">Koide BX008</strain>
    </source>
</reference>